<proteinExistence type="predicted"/>
<organism evidence="2 3">
    <name type="scientific">Botryobasidium botryosum (strain FD-172 SS1)</name>
    <dbReference type="NCBI Taxonomy" id="930990"/>
    <lineage>
        <taxon>Eukaryota</taxon>
        <taxon>Fungi</taxon>
        <taxon>Dikarya</taxon>
        <taxon>Basidiomycota</taxon>
        <taxon>Agaricomycotina</taxon>
        <taxon>Agaricomycetes</taxon>
        <taxon>Cantharellales</taxon>
        <taxon>Botryobasidiaceae</taxon>
        <taxon>Botryobasidium</taxon>
    </lineage>
</organism>
<feature type="region of interest" description="Disordered" evidence="1">
    <location>
        <begin position="40"/>
        <end position="72"/>
    </location>
</feature>
<dbReference type="EMBL" id="KL198060">
    <property type="protein sequence ID" value="KDQ11273.1"/>
    <property type="molecule type" value="Genomic_DNA"/>
</dbReference>
<feature type="compositionally biased region" description="Polar residues" evidence="1">
    <location>
        <begin position="56"/>
        <end position="72"/>
    </location>
</feature>
<name>A0A067M680_BOTB1</name>
<protein>
    <submittedName>
        <fullName evidence="2">Uncharacterized protein</fullName>
    </submittedName>
</protein>
<evidence type="ECO:0000313" key="2">
    <source>
        <dbReference type="EMBL" id="KDQ11273.1"/>
    </source>
</evidence>
<sequence length="366" mass="39742">MSPASVFRFTYDLFANATPALHAPSPYEEARHGEAIDDVHNAVPQPSAPGLRLSPPASTLPSDLNTSPSPALSSHPNFPYPYHADDHGSWNNGLLLPRTPGLSSSYSSPDVSLSSSFQITPDSPNFPDRPYRHHALTHDHSIFTSAANYSPVRRPPDSQEVTSAALDYELRDVLTLNGSPASPQFEPILYPSVPFLVPTTAPPSRKRLRLDMPNHGKLPATPTPPMLSSLVESCSAGLDEAQERAFVEGFRDTYPHTSKDLLHSHMSDYFTHEASLSHPQGADLVKRILDASIAMLFLFEVILKVTDMKDSRGHAQVRRLGRILAPAYVPVVCRGASELARAQTSCTPIGPTSYGLRSTSGFSAMA</sequence>
<dbReference type="AlphaFoldDB" id="A0A067M680"/>
<keyword evidence="3" id="KW-1185">Reference proteome</keyword>
<evidence type="ECO:0000313" key="3">
    <source>
        <dbReference type="Proteomes" id="UP000027195"/>
    </source>
</evidence>
<evidence type="ECO:0000256" key="1">
    <source>
        <dbReference type="SAM" id="MobiDB-lite"/>
    </source>
</evidence>
<accession>A0A067M680</accession>
<gene>
    <name evidence="2" type="ORF">BOTBODRAFT_463954</name>
</gene>
<dbReference type="InParanoid" id="A0A067M680"/>
<dbReference type="HOGENOM" id="CLU_756470_0_0_1"/>
<dbReference type="Proteomes" id="UP000027195">
    <property type="component" value="Unassembled WGS sequence"/>
</dbReference>
<reference evidence="3" key="1">
    <citation type="journal article" date="2014" name="Proc. Natl. Acad. Sci. U.S.A.">
        <title>Extensive sampling of basidiomycete genomes demonstrates inadequacy of the white-rot/brown-rot paradigm for wood decay fungi.</title>
        <authorList>
            <person name="Riley R."/>
            <person name="Salamov A.A."/>
            <person name="Brown D.W."/>
            <person name="Nagy L.G."/>
            <person name="Floudas D."/>
            <person name="Held B.W."/>
            <person name="Levasseur A."/>
            <person name="Lombard V."/>
            <person name="Morin E."/>
            <person name="Otillar R."/>
            <person name="Lindquist E.A."/>
            <person name="Sun H."/>
            <person name="LaButti K.M."/>
            <person name="Schmutz J."/>
            <person name="Jabbour D."/>
            <person name="Luo H."/>
            <person name="Baker S.E."/>
            <person name="Pisabarro A.G."/>
            <person name="Walton J.D."/>
            <person name="Blanchette R.A."/>
            <person name="Henrissat B."/>
            <person name="Martin F."/>
            <person name="Cullen D."/>
            <person name="Hibbett D.S."/>
            <person name="Grigoriev I.V."/>
        </authorList>
    </citation>
    <scope>NUCLEOTIDE SEQUENCE [LARGE SCALE GENOMIC DNA]</scope>
    <source>
        <strain evidence="3">FD-172 SS1</strain>
    </source>
</reference>